<evidence type="ECO:0000313" key="3">
    <source>
        <dbReference type="EMBL" id="KKU36207.1"/>
    </source>
</evidence>
<protein>
    <submittedName>
        <fullName evidence="3">Uncharacterized protein</fullName>
    </submittedName>
</protein>
<keyword evidence="1" id="KW-0175">Coiled coil</keyword>
<feature type="coiled-coil region" evidence="1">
    <location>
        <begin position="49"/>
        <end position="76"/>
    </location>
</feature>
<accession>A0A0G1PUH8</accession>
<keyword evidence="2" id="KW-0812">Transmembrane</keyword>
<dbReference type="EMBL" id="LCMJ01000010">
    <property type="protein sequence ID" value="KKU36207.1"/>
    <property type="molecule type" value="Genomic_DNA"/>
</dbReference>
<organism evidence="3 4">
    <name type="scientific">Candidatus Azambacteria bacterium GW2011_GWB1_46_27</name>
    <dbReference type="NCBI Taxonomy" id="1618617"/>
    <lineage>
        <taxon>Bacteria</taxon>
        <taxon>Candidatus Azamiibacteriota</taxon>
    </lineage>
</organism>
<keyword evidence="2" id="KW-1133">Transmembrane helix</keyword>
<evidence type="ECO:0000256" key="1">
    <source>
        <dbReference type="SAM" id="Coils"/>
    </source>
</evidence>
<comment type="caution">
    <text evidence="3">The sequence shown here is derived from an EMBL/GenBank/DDBJ whole genome shotgun (WGS) entry which is preliminary data.</text>
</comment>
<evidence type="ECO:0000256" key="2">
    <source>
        <dbReference type="SAM" id="Phobius"/>
    </source>
</evidence>
<sequence length="253" mass="29157">MVYYEQETEVRLKKYFIEKYPYFLLILAGLVIAAFIYFNYLWQQSWIAIEREMTKTEKLEQELKELTKEEKAVVEMSLYKSFSGEYEISHPKDWNVRETEGYAMFEPAVEPRGEGKTPAVPGLFFVSVKENPEQFDLQGWLEQTDEPGAGLGSFDRFLSAKEAAELKKLYEADKAFRLDYYEKEISVPGISGLEQYLDAEGGSARIVYLPYGGKIYALTVSSESHFNPSRQDPAVVKFLEIADAMIKSFKMIK</sequence>
<gene>
    <name evidence="3" type="ORF">UX48_C0010G0005</name>
</gene>
<proteinExistence type="predicted"/>
<reference evidence="3 4" key="1">
    <citation type="journal article" date="2015" name="Nature">
        <title>rRNA introns, odd ribosomes, and small enigmatic genomes across a large radiation of phyla.</title>
        <authorList>
            <person name="Brown C.T."/>
            <person name="Hug L.A."/>
            <person name="Thomas B.C."/>
            <person name="Sharon I."/>
            <person name="Castelle C.J."/>
            <person name="Singh A."/>
            <person name="Wilkins M.J."/>
            <person name="Williams K.H."/>
            <person name="Banfield J.F."/>
        </authorList>
    </citation>
    <scope>NUCLEOTIDE SEQUENCE [LARGE SCALE GENOMIC DNA]</scope>
</reference>
<dbReference type="AlphaFoldDB" id="A0A0G1PUH8"/>
<keyword evidence="2" id="KW-0472">Membrane</keyword>
<dbReference type="Proteomes" id="UP000034067">
    <property type="component" value="Unassembled WGS sequence"/>
</dbReference>
<evidence type="ECO:0000313" key="4">
    <source>
        <dbReference type="Proteomes" id="UP000034067"/>
    </source>
</evidence>
<feature type="transmembrane region" description="Helical" evidence="2">
    <location>
        <begin position="20"/>
        <end position="42"/>
    </location>
</feature>
<name>A0A0G1PUH8_9BACT</name>